<evidence type="ECO:0000313" key="2">
    <source>
        <dbReference type="EMBL" id="VDL62065.1"/>
    </source>
</evidence>
<protein>
    <submittedName>
        <fullName evidence="4">HTH_Tnp_Tc3_2 domain-containing protein</fullName>
    </submittedName>
</protein>
<dbReference type="InterPro" id="IPR036388">
    <property type="entry name" value="WH-like_DNA-bd_sf"/>
</dbReference>
<evidence type="ECO:0000256" key="1">
    <source>
        <dbReference type="ARBA" id="ARBA00004123"/>
    </source>
</evidence>
<dbReference type="Proteomes" id="UP000271162">
    <property type="component" value="Unassembled WGS sequence"/>
</dbReference>
<dbReference type="InterPro" id="IPR009057">
    <property type="entry name" value="Homeodomain-like_sf"/>
</dbReference>
<dbReference type="GO" id="GO:0005634">
    <property type="term" value="C:nucleus"/>
    <property type="evidence" value="ECO:0007669"/>
    <property type="project" value="UniProtKB-SubCell"/>
</dbReference>
<proteinExistence type="predicted"/>
<dbReference type="PANTHER" id="PTHR46068">
    <property type="entry name" value="PROTEIN CBG27172"/>
    <property type="match status" value="1"/>
</dbReference>
<reference evidence="2 3" key="2">
    <citation type="submission" date="2018-11" db="EMBL/GenBank/DDBJ databases">
        <authorList>
            <consortium name="Pathogen Informatics"/>
        </authorList>
    </citation>
    <scope>NUCLEOTIDE SEQUENCE [LARGE SCALE GENOMIC DNA]</scope>
</reference>
<sequence length="115" mass="13091">MGVSTSEIAKRLNASRFTVHKAIKRYKELGTLSDRPRSGHPKKAITPDVVKKVRDKIRRNAAKSMRKMAEELGVSERSVRRRCHNKLKVKSYKTQKCHALTPSMRAEGLKDAVSY</sequence>
<dbReference type="EMBL" id="UYSL01000017">
    <property type="protein sequence ID" value="VDL62065.1"/>
    <property type="molecule type" value="Genomic_DNA"/>
</dbReference>
<evidence type="ECO:0000313" key="3">
    <source>
        <dbReference type="Proteomes" id="UP000271162"/>
    </source>
</evidence>
<dbReference type="PANTHER" id="PTHR46068:SF1">
    <property type="entry name" value="TRANSPOSASE IS30-LIKE HTH DOMAIN-CONTAINING PROTEIN"/>
    <property type="match status" value="1"/>
</dbReference>
<accession>A0A0N4XCC1</accession>
<name>A0A0N4XCC1_NIPBR</name>
<dbReference type="Pfam" id="PF13565">
    <property type="entry name" value="HTH_32"/>
    <property type="match status" value="1"/>
</dbReference>
<evidence type="ECO:0000313" key="4">
    <source>
        <dbReference type="WBParaSite" id="NBR_0000008701-mRNA-1"/>
    </source>
</evidence>
<reference evidence="4" key="1">
    <citation type="submission" date="2017-02" db="UniProtKB">
        <authorList>
            <consortium name="WormBaseParasite"/>
        </authorList>
    </citation>
    <scope>IDENTIFICATION</scope>
</reference>
<dbReference type="WBParaSite" id="NBR_0000008701-mRNA-1">
    <property type="protein sequence ID" value="NBR_0000008701-mRNA-1"/>
    <property type="gene ID" value="NBR_0000008701"/>
</dbReference>
<organism evidence="4">
    <name type="scientific">Nippostrongylus brasiliensis</name>
    <name type="common">Rat hookworm</name>
    <dbReference type="NCBI Taxonomy" id="27835"/>
    <lineage>
        <taxon>Eukaryota</taxon>
        <taxon>Metazoa</taxon>
        <taxon>Ecdysozoa</taxon>
        <taxon>Nematoda</taxon>
        <taxon>Chromadorea</taxon>
        <taxon>Rhabditida</taxon>
        <taxon>Rhabditina</taxon>
        <taxon>Rhabditomorpha</taxon>
        <taxon>Strongyloidea</taxon>
        <taxon>Heligmosomidae</taxon>
        <taxon>Nippostrongylus</taxon>
    </lineage>
</organism>
<dbReference type="Gene3D" id="1.10.10.10">
    <property type="entry name" value="Winged helix-like DNA-binding domain superfamily/Winged helix DNA-binding domain"/>
    <property type="match status" value="1"/>
</dbReference>
<keyword evidence="3" id="KW-1185">Reference proteome</keyword>
<gene>
    <name evidence="2" type="ORF">NBR_LOCUS88</name>
</gene>
<dbReference type="OMA" id="HYLTEEM"/>
<comment type="subcellular location">
    <subcellularLocation>
        <location evidence="1">Nucleus</location>
    </subcellularLocation>
</comment>
<dbReference type="AlphaFoldDB" id="A0A0N4XCC1"/>
<dbReference type="SUPFAM" id="SSF46689">
    <property type="entry name" value="Homeodomain-like"/>
    <property type="match status" value="1"/>
</dbReference>